<protein>
    <recommendedName>
        <fullName evidence="12">Polygalacturonase</fullName>
    </recommendedName>
</protein>
<organism evidence="11">
    <name type="scientific">Daucus carota subsp. sativus</name>
    <name type="common">Carrot</name>
    <dbReference type="NCBI Taxonomy" id="79200"/>
    <lineage>
        <taxon>Eukaryota</taxon>
        <taxon>Viridiplantae</taxon>
        <taxon>Streptophyta</taxon>
        <taxon>Embryophyta</taxon>
        <taxon>Tracheophyta</taxon>
        <taxon>Spermatophyta</taxon>
        <taxon>Magnoliopsida</taxon>
        <taxon>eudicotyledons</taxon>
        <taxon>Gunneridae</taxon>
        <taxon>Pentapetalae</taxon>
        <taxon>asterids</taxon>
        <taxon>campanulids</taxon>
        <taxon>Apiales</taxon>
        <taxon>Apiaceae</taxon>
        <taxon>Apioideae</taxon>
        <taxon>Scandiceae</taxon>
        <taxon>Daucinae</taxon>
        <taxon>Daucus</taxon>
        <taxon>Daucus sect. Daucus</taxon>
    </lineage>
</organism>
<evidence type="ECO:0000256" key="1">
    <source>
        <dbReference type="ARBA" id="ARBA00004191"/>
    </source>
</evidence>
<dbReference type="GO" id="GO:0004650">
    <property type="term" value="F:polygalacturonase activity"/>
    <property type="evidence" value="ECO:0007669"/>
    <property type="project" value="InterPro"/>
</dbReference>
<dbReference type="Pfam" id="PF00295">
    <property type="entry name" value="Glyco_hydro_28"/>
    <property type="match status" value="2"/>
</dbReference>
<keyword evidence="4" id="KW-0964">Secreted</keyword>
<gene>
    <name evidence="11" type="ORF">DCAR_008257</name>
</gene>
<evidence type="ECO:0000313" key="11">
    <source>
        <dbReference type="EMBL" id="KZN07420.1"/>
    </source>
</evidence>
<dbReference type="EMBL" id="LNRQ01000002">
    <property type="protein sequence ID" value="KZN07420.1"/>
    <property type="molecule type" value="Genomic_DNA"/>
</dbReference>
<dbReference type="AlphaFoldDB" id="A0A166F773"/>
<dbReference type="InterPro" id="IPR000743">
    <property type="entry name" value="Glyco_hydro_28"/>
</dbReference>
<dbReference type="SUPFAM" id="SSF51126">
    <property type="entry name" value="Pectin lyase-like"/>
    <property type="match status" value="2"/>
</dbReference>
<evidence type="ECO:0000256" key="10">
    <source>
        <dbReference type="SAM" id="SignalP"/>
    </source>
</evidence>
<dbReference type="Gene3D" id="2.160.20.10">
    <property type="entry name" value="Single-stranded right-handed beta-helix, Pectin lyase-like"/>
    <property type="match status" value="2"/>
</dbReference>
<dbReference type="InterPro" id="IPR006626">
    <property type="entry name" value="PbH1"/>
</dbReference>
<comment type="similarity">
    <text evidence="2 9">Belongs to the glycosyl hydrolase 28 family.</text>
</comment>
<comment type="caution">
    <text evidence="11">The sequence shown here is derived from an EMBL/GenBank/DDBJ whole genome shotgun (WGS) entry which is preliminary data.</text>
</comment>
<dbReference type="Gramene" id="KZN07420">
    <property type="protein sequence ID" value="KZN07420"/>
    <property type="gene ID" value="DCAR_008257"/>
</dbReference>
<dbReference type="STRING" id="79200.A0A166F773"/>
<dbReference type="PROSITE" id="PS00502">
    <property type="entry name" value="POLYGALACTURONASE"/>
    <property type="match status" value="1"/>
</dbReference>
<evidence type="ECO:0000256" key="6">
    <source>
        <dbReference type="ARBA" id="ARBA00023295"/>
    </source>
</evidence>
<evidence type="ECO:0000256" key="7">
    <source>
        <dbReference type="ARBA" id="ARBA00023316"/>
    </source>
</evidence>
<dbReference type="SMART" id="SM00710">
    <property type="entry name" value="PbH1"/>
    <property type="match status" value="7"/>
</dbReference>
<dbReference type="InterPro" id="IPR011050">
    <property type="entry name" value="Pectin_lyase_fold/virulence"/>
</dbReference>
<feature type="signal peptide" evidence="10">
    <location>
        <begin position="1"/>
        <end position="22"/>
    </location>
</feature>
<evidence type="ECO:0000256" key="2">
    <source>
        <dbReference type="ARBA" id="ARBA00008834"/>
    </source>
</evidence>
<feature type="chain" id="PRO_5007873185" description="Polygalacturonase" evidence="10">
    <location>
        <begin position="23"/>
        <end position="633"/>
    </location>
</feature>
<keyword evidence="3" id="KW-0134">Cell wall</keyword>
<evidence type="ECO:0000256" key="9">
    <source>
        <dbReference type="RuleBase" id="RU361169"/>
    </source>
</evidence>
<proteinExistence type="inferred from homology"/>
<accession>A0A166F773</accession>
<reference evidence="11" key="1">
    <citation type="journal article" date="2016" name="Nat. Genet.">
        <title>A high-quality carrot genome assembly provides new insights into carotenoid accumulation and asterid genome evolution.</title>
        <authorList>
            <person name="Iorizzo M."/>
            <person name="Ellison S."/>
            <person name="Senalik D."/>
            <person name="Zeng P."/>
            <person name="Satapoomin P."/>
            <person name="Huang J."/>
            <person name="Bowman M."/>
            <person name="Iovene M."/>
            <person name="Sanseverino W."/>
            <person name="Cavagnaro P."/>
            <person name="Yildiz M."/>
            <person name="Macko-Podgorni A."/>
            <person name="Moranska E."/>
            <person name="Grzebelus E."/>
            <person name="Grzebelus D."/>
            <person name="Ashrafi H."/>
            <person name="Zheng Z."/>
            <person name="Cheng S."/>
            <person name="Spooner D."/>
            <person name="Van Deynze A."/>
            <person name="Simon P."/>
        </authorList>
    </citation>
    <scope>NUCLEOTIDE SEQUENCE [LARGE SCALE GENOMIC DNA]</scope>
    <source>
        <tissue evidence="11">Leaf</tissue>
    </source>
</reference>
<dbReference type="PANTHER" id="PTHR31375">
    <property type="match status" value="1"/>
</dbReference>
<dbReference type="GO" id="GO:0071555">
    <property type="term" value="P:cell wall organization"/>
    <property type="evidence" value="ECO:0007669"/>
    <property type="project" value="UniProtKB-KW"/>
</dbReference>
<evidence type="ECO:0000256" key="5">
    <source>
        <dbReference type="ARBA" id="ARBA00022801"/>
    </source>
</evidence>
<feature type="active site" evidence="8">
    <location>
        <position position="263"/>
    </location>
</feature>
<keyword evidence="5 9" id="KW-0378">Hydrolase</keyword>
<name>A0A166F773_DAUCS</name>
<evidence type="ECO:0000256" key="3">
    <source>
        <dbReference type="ARBA" id="ARBA00022512"/>
    </source>
</evidence>
<comment type="subcellular location">
    <subcellularLocation>
        <location evidence="1">Secreted</location>
        <location evidence="1">Cell wall</location>
    </subcellularLocation>
</comment>
<keyword evidence="6 9" id="KW-0326">Glycosidase</keyword>
<keyword evidence="7" id="KW-0961">Cell wall biogenesis/degradation</keyword>
<sequence>MNRFDMKVVLSLVLMFSYVANGAISFGRGHYDRRALMGAPLPTGTASAGGVFDLSKCAGAKGDGVTDMTTQLNQAWKDACSSKTPAKILIPLGNWLVGELKFLGPCASPVTIEVQGTLKAKPDLASFPSGMWINIFQASGVHITGGGTLHGQGEATWKTKKPGDKAFPDSVVFSQCPNSGIENVHIVNSKGFNLKAVQSDGFKVNSVTISCGLDGSNTDGIHIAKIKDVSITNTVIGVGDDCISVGDDSVGVTIDKVTCGPGHGISIGSLGRYPDEKDVRNVAVTNSIFKNTDNGARIKTLHESPSLVASNISFIGITMDNVTNPIIIDQNYFANKPGASKVKIAGVTFKNFKGTTNSIKAVTLKCSTAVPCQGVSLTDIDLTYCGKDPAAKLTSICENVKPTVGGKMNPPESMMNRFDLRVVLGTTLVISYVANGAINFHLRYYDRRVLMDKPLPTRARSAGVPDVSGATVFDISKSAGAIGNGQADMTVGTLKAKPDIGSFPSGMWISIFQASVHIIGGGLLHGQGEAVWKTKKPGDKAFPDSVVFSLLILSSTGASNVKITGVTYKNFTGSTNSIRAILLKCSSAVPCEAISFTDINFTYCGKNIVNNKLKSLCENVKPTFAGKMIPPGC</sequence>
<evidence type="ECO:0000256" key="4">
    <source>
        <dbReference type="ARBA" id="ARBA00022525"/>
    </source>
</evidence>
<evidence type="ECO:0000256" key="8">
    <source>
        <dbReference type="PROSITE-ProRule" id="PRU10052"/>
    </source>
</evidence>
<dbReference type="InterPro" id="IPR012334">
    <property type="entry name" value="Pectin_lyas_fold"/>
</dbReference>
<keyword evidence="10" id="KW-0732">Signal</keyword>
<evidence type="ECO:0008006" key="12">
    <source>
        <dbReference type="Google" id="ProtNLM"/>
    </source>
</evidence>
<dbReference type="GO" id="GO:0005975">
    <property type="term" value="P:carbohydrate metabolic process"/>
    <property type="evidence" value="ECO:0007669"/>
    <property type="project" value="InterPro"/>
</dbReference>